<organism evidence="1">
    <name type="scientific">marine metagenome</name>
    <dbReference type="NCBI Taxonomy" id="408172"/>
    <lineage>
        <taxon>unclassified sequences</taxon>
        <taxon>metagenomes</taxon>
        <taxon>ecological metagenomes</taxon>
    </lineage>
</organism>
<accession>A0A381ZYB3</accession>
<dbReference type="AlphaFoldDB" id="A0A381ZYB3"/>
<evidence type="ECO:0000313" key="1">
    <source>
        <dbReference type="EMBL" id="SVA93713.1"/>
    </source>
</evidence>
<name>A0A381ZYB3_9ZZZZ</name>
<gene>
    <name evidence="1" type="ORF">METZ01_LOCUS146567</name>
</gene>
<sequence length="33" mass="3563">MSIEAAGLLQVGTGMLNAFPTGLLWKRKIGEYP</sequence>
<reference evidence="1" key="1">
    <citation type="submission" date="2018-05" db="EMBL/GenBank/DDBJ databases">
        <authorList>
            <person name="Lanie J.A."/>
            <person name="Ng W.-L."/>
            <person name="Kazmierczak K.M."/>
            <person name="Andrzejewski T.M."/>
            <person name="Davidsen T.M."/>
            <person name="Wayne K.J."/>
            <person name="Tettelin H."/>
            <person name="Glass J.I."/>
            <person name="Rusch D."/>
            <person name="Podicherti R."/>
            <person name="Tsui H.-C.T."/>
            <person name="Winkler M.E."/>
        </authorList>
    </citation>
    <scope>NUCLEOTIDE SEQUENCE</scope>
</reference>
<proteinExistence type="predicted"/>
<dbReference type="EMBL" id="UINC01022973">
    <property type="protein sequence ID" value="SVA93713.1"/>
    <property type="molecule type" value="Genomic_DNA"/>
</dbReference>
<protein>
    <submittedName>
        <fullName evidence="1">Uncharacterized protein</fullName>
    </submittedName>
</protein>